<evidence type="ECO:0000256" key="7">
    <source>
        <dbReference type="ARBA" id="ARBA00022617"/>
    </source>
</evidence>
<evidence type="ECO:0000256" key="11">
    <source>
        <dbReference type="ARBA" id="ARBA00022989"/>
    </source>
</evidence>
<evidence type="ECO:0000256" key="9">
    <source>
        <dbReference type="ARBA" id="ARBA00022723"/>
    </source>
</evidence>
<dbReference type="PANTHER" id="PTHR19353:SF30">
    <property type="entry name" value="DELTA 8-(E)-SPHINGOLIPID DESATURASE"/>
    <property type="match status" value="1"/>
</dbReference>
<dbReference type="GO" id="GO:0006665">
    <property type="term" value="P:sphingolipid metabolic process"/>
    <property type="evidence" value="ECO:0007669"/>
    <property type="project" value="UniProtKB-UniPathway"/>
</dbReference>
<evidence type="ECO:0000256" key="5">
    <source>
        <dbReference type="ARBA" id="ARBA00012019"/>
    </source>
</evidence>
<evidence type="ECO:0000313" key="19">
    <source>
        <dbReference type="EMBL" id="KAF2492108.1"/>
    </source>
</evidence>
<evidence type="ECO:0000256" key="10">
    <source>
        <dbReference type="ARBA" id="ARBA00022919"/>
    </source>
</evidence>
<dbReference type="UniPathway" id="UPA00222"/>
<dbReference type="Pfam" id="PF00487">
    <property type="entry name" value="FA_desaturase"/>
    <property type="match status" value="1"/>
</dbReference>
<keyword evidence="13" id="KW-0408">Iron</keyword>
<keyword evidence="12" id="KW-0560">Oxidoreductase</keyword>
<keyword evidence="7" id="KW-0349">Heme</keyword>
<reference evidence="19" key="1">
    <citation type="journal article" date="2020" name="Stud. Mycol.">
        <title>101 Dothideomycetes genomes: a test case for predicting lifestyles and emergence of pathogens.</title>
        <authorList>
            <person name="Haridas S."/>
            <person name="Albert R."/>
            <person name="Binder M."/>
            <person name="Bloem J."/>
            <person name="Labutti K."/>
            <person name="Salamov A."/>
            <person name="Andreopoulos B."/>
            <person name="Baker S."/>
            <person name="Barry K."/>
            <person name="Bills G."/>
            <person name="Bluhm B."/>
            <person name="Cannon C."/>
            <person name="Castanera R."/>
            <person name="Culley D."/>
            <person name="Daum C."/>
            <person name="Ezra D."/>
            <person name="Gonzalez J."/>
            <person name="Henrissat B."/>
            <person name="Kuo A."/>
            <person name="Liang C."/>
            <person name="Lipzen A."/>
            <person name="Lutzoni F."/>
            <person name="Magnuson J."/>
            <person name="Mondo S."/>
            <person name="Nolan M."/>
            <person name="Ohm R."/>
            <person name="Pangilinan J."/>
            <person name="Park H.-J."/>
            <person name="Ramirez L."/>
            <person name="Alfaro M."/>
            <person name="Sun H."/>
            <person name="Tritt A."/>
            <person name="Yoshinaga Y."/>
            <person name="Zwiers L.-H."/>
            <person name="Turgeon B."/>
            <person name="Goodwin S."/>
            <person name="Spatafora J."/>
            <person name="Crous P."/>
            <person name="Grigoriev I."/>
        </authorList>
    </citation>
    <scope>NUCLEOTIDE SEQUENCE</scope>
    <source>
        <strain evidence="19">CBS 269.34</strain>
    </source>
</reference>
<dbReference type="InterPro" id="IPR001199">
    <property type="entry name" value="Cyt_B5-like_heme/steroid-bd"/>
</dbReference>
<evidence type="ECO:0000256" key="1">
    <source>
        <dbReference type="ARBA" id="ARBA00004141"/>
    </source>
</evidence>
<dbReference type="PANTHER" id="PTHR19353">
    <property type="entry name" value="FATTY ACID DESATURASE 2"/>
    <property type="match status" value="1"/>
</dbReference>
<sequence length="627" mass="71744">MASTMAAKRLFSPREIEGLIAEGQLIVIHEGFVLRLDGWLKKHPGGRLAILHMVGRDATDEINVYHFQHTLRLMKAYRIGRISMPWINFEPPLRGGVYRKLGSDEEVHLDCHKPFWTPQNAQHAQQRPIPAFNLNVDRPYDDVDAPDEELVSARGTWTPQPPSLRSDVSTVDSSSDDELEASQELYVPCIADADASDREDGSVVCTRRKTFAPSDGEVHKLSLEVPALNRPKTLSRAAYTAALEQEEIAKDIRSNPSLDLETQRAITLEYQALHERVKNEGYYECRYSEYGKESIRYCLLFGTFIFFLTKGWYLTSACFLGMFWQQIMFVAHDAGHRGISGNFIADTLIGAFVADFCCGLSIGWWKSSHNVHHLITNMPEHDPDLQNVPLFANGPSYFRDMLSTFYNFTFPWDAAADFLVPYQKYTYYPIMGVARFNLYLLSWLHLMSPRAANLGSAWWTRPVEIAMMACYWYLFGWCLVWKTLPDWPTRVAFVLLSHIITMLLHVQITLSHWGMSTADLGPTESFPQRQLRTTMDVDCPQWLDFLHGGLQFQAVHHLFPRVPRHNLRRLQVLIREFCHKTGIEYKCYAFVEGNKVVVGRLAEVGKMVDILVQCQQHMAETGDSGLH</sequence>
<dbReference type="InterPro" id="IPR036400">
    <property type="entry name" value="Cyt_B5-like_heme/steroid_sf"/>
</dbReference>
<dbReference type="SUPFAM" id="SSF55856">
    <property type="entry name" value="Cytochrome b5-like heme/steroid binding domain"/>
    <property type="match status" value="1"/>
</dbReference>
<name>A0A6A6QI45_9PEZI</name>
<dbReference type="GO" id="GO:0016020">
    <property type="term" value="C:membrane"/>
    <property type="evidence" value="ECO:0007669"/>
    <property type="project" value="UniProtKB-SubCell"/>
</dbReference>
<dbReference type="EC" id="1.14.19.18" evidence="5"/>
<organism evidence="19 20">
    <name type="scientific">Lophium mytilinum</name>
    <dbReference type="NCBI Taxonomy" id="390894"/>
    <lineage>
        <taxon>Eukaryota</taxon>
        <taxon>Fungi</taxon>
        <taxon>Dikarya</taxon>
        <taxon>Ascomycota</taxon>
        <taxon>Pezizomycotina</taxon>
        <taxon>Dothideomycetes</taxon>
        <taxon>Pleosporomycetidae</taxon>
        <taxon>Mytilinidiales</taxon>
        <taxon>Mytilinidiaceae</taxon>
        <taxon>Lophium</taxon>
    </lineage>
</organism>
<feature type="transmembrane region" description="Helical" evidence="17">
    <location>
        <begin position="299"/>
        <end position="323"/>
    </location>
</feature>
<dbReference type="Proteomes" id="UP000799750">
    <property type="component" value="Unassembled WGS sequence"/>
</dbReference>
<evidence type="ECO:0000256" key="3">
    <source>
        <dbReference type="ARBA" id="ARBA00004991"/>
    </source>
</evidence>
<accession>A0A6A6QI45</accession>
<dbReference type="InterPro" id="IPR012171">
    <property type="entry name" value="Fatty_acid_desaturase"/>
</dbReference>
<evidence type="ECO:0000256" key="15">
    <source>
        <dbReference type="ARBA" id="ARBA00023136"/>
    </source>
</evidence>
<gene>
    <name evidence="19" type="ORF">BU16DRAFT_529475</name>
</gene>
<comment type="subcellular location">
    <subcellularLocation>
        <location evidence="1">Membrane</location>
        <topology evidence="1">Multi-pass membrane protein</topology>
    </subcellularLocation>
</comment>
<evidence type="ECO:0000256" key="16">
    <source>
        <dbReference type="SAM" id="MobiDB-lite"/>
    </source>
</evidence>
<dbReference type="GO" id="GO:0046872">
    <property type="term" value="F:metal ion binding"/>
    <property type="evidence" value="ECO:0007669"/>
    <property type="project" value="UniProtKB-KW"/>
</dbReference>
<dbReference type="SMART" id="SM01117">
    <property type="entry name" value="Cyt-b5"/>
    <property type="match status" value="1"/>
</dbReference>
<feature type="transmembrane region" description="Helical" evidence="17">
    <location>
        <begin position="427"/>
        <end position="446"/>
    </location>
</feature>
<dbReference type="CDD" id="cd03506">
    <property type="entry name" value="Delta6-FADS-like"/>
    <property type="match status" value="1"/>
</dbReference>
<dbReference type="InterPro" id="IPR005804">
    <property type="entry name" value="FA_desaturase_dom"/>
</dbReference>
<evidence type="ECO:0000256" key="14">
    <source>
        <dbReference type="ARBA" id="ARBA00023098"/>
    </source>
</evidence>
<evidence type="ECO:0000256" key="4">
    <source>
        <dbReference type="ARBA" id="ARBA00009295"/>
    </source>
</evidence>
<feature type="transmembrane region" description="Helical" evidence="17">
    <location>
        <begin position="458"/>
        <end position="475"/>
    </location>
</feature>
<evidence type="ECO:0000313" key="20">
    <source>
        <dbReference type="Proteomes" id="UP000799750"/>
    </source>
</evidence>
<keyword evidence="9" id="KW-0479">Metal-binding</keyword>
<dbReference type="PIRSF" id="PIRSF015921">
    <property type="entry name" value="FA_sphinglp_des"/>
    <property type="match status" value="1"/>
</dbReference>
<dbReference type="PROSITE" id="PS50255">
    <property type="entry name" value="CYTOCHROME_B5_2"/>
    <property type="match status" value="1"/>
</dbReference>
<feature type="transmembrane region" description="Helical" evidence="17">
    <location>
        <begin position="487"/>
        <end position="506"/>
    </location>
</feature>
<dbReference type="Gene3D" id="3.10.120.10">
    <property type="entry name" value="Cytochrome b5-like heme/steroid binding domain"/>
    <property type="match status" value="1"/>
</dbReference>
<evidence type="ECO:0000256" key="13">
    <source>
        <dbReference type="ARBA" id="ARBA00023004"/>
    </source>
</evidence>
<keyword evidence="15 17" id="KW-0472">Membrane</keyword>
<evidence type="ECO:0000256" key="8">
    <source>
        <dbReference type="ARBA" id="ARBA00022692"/>
    </source>
</evidence>
<dbReference type="OrthoDB" id="260091at2759"/>
<proteinExistence type="inferred from homology"/>
<protein>
    <recommendedName>
        <fullName evidence="6">Delta 8-(E)-sphingolipid desaturase</fullName>
        <ecNumber evidence="5">1.14.19.18</ecNumber>
    </recommendedName>
</protein>
<keyword evidence="8 17" id="KW-0812">Transmembrane</keyword>
<dbReference type="AlphaFoldDB" id="A0A6A6QI45"/>
<feature type="region of interest" description="Disordered" evidence="16">
    <location>
        <begin position="153"/>
        <end position="172"/>
    </location>
</feature>
<keyword evidence="10" id="KW-0746">Sphingolipid metabolism</keyword>
<comment type="pathway">
    <text evidence="2">Lipid metabolism; sphingolipid metabolism.</text>
</comment>
<keyword evidence="20" id="KW-1185">Reference proteome</keyword>
<evidence type="ECO:0000256" key="2">
    <source>
        <dbReference type="ARBA" id="ARBA00004760"/>
    </source>
</evidence>
<evidence type="ECO:0000259" key="18">
    <source>
        <dbReference type="PROSITE" id="PS50255"/>
    </source>
</evidence>
<dbReference type="GO" id="GO:0016717">
    <property type="term" value="F:oxidoreductase activity, acting on paired donors, with oxidation of a pair of donors resulting in the reduction of molecular oxygen to two molecules of water"/>
    <property type="evidence" value="ECO:0007669"/>
    <property type="project" value="TreeGrafter"/>
</dbReference>
<evidence type="ECO:0000256" key="17">
    <source>
        <dbReference type="SAM" id="Phobius"/>
    </source>
</evidence>
<keyword evidence="14" id="KW-0443">Lipid metabolism</keyword>
<dbReference type="EMBL" id="MU004194">
    <property type="protein sequence ID" value="KAF2492108.1"/>
    <property type="molecule type" value="Genomic_DNA"/>
</dbReference>
<comment type="pathway">
    <text evidence="3">Sphingolipid metabolism.</text>
</comment>
<evidence type="ECO:0000256" key="6">
    <source>
        <dbReference type="ARBA" id="ARBA00016939"/>
    </source>
</evidence>
<feature type="domain" description="Cytochrome b5 heme-binding" evidence="18">
    <location>
        <begin position="8"/>
        <end position="83"/>
    </location>
</feature>
<dbReference type="Pfam" id="PF00173">
    <property type="entry name" value="Cyt-b5"/>
    <property type="match status" value="1"/>
</dbReference>
<comment type="similarity">
    <text evidence="4">Belongs to the fatty acid desaturase type 1 family.</text>
</comment>
<keyword evidence="11 17" id="KW-1133">Transmembrane helix</keyword>
<evidence type="ECO:0000256" key="12">
    <source>
        <dbReference type="ARBA" id="ARBA00023002"/>
    </source>
</evidence>
<feature type="transmembrane region" description="Helical" evidence="17">
    <location>
        <begin position="343"/>
        <end position="365"/>
    </location>
</feature>